<organism evidence="8 9">
    <name type="scientific">Phenylobacterium montanum</name>
    <dbReference type="NCBI Taxonomy" id="2823693"/>
    <lineage>
        <taxon>Bacteria</taxon>
        <taxon>Pseudomonadati</taxon>
        <taxon>Pseudomonadota</taxon>
        <taxon>Alphaproteobacteria</taxon>
        <taxon>Caulobacterales</taxon>
        <taxon>Caulobacteraceae</taxon>
        <taxon>Phenylobacterium</taxon>
    </lineage>
</organism>
<accession>A0A975IV85</accession>
<dbReference type="EMBL" id="CP073078">
    <property type="protein sequence ID" value="QUD88578.1"/>
    <property type="molecule type" value="Genomic_DNA"/>
</dbReference>
<keyword evidence="5 6" id="KW-0472">Membrane</keyword>
<dbReference type="GO" id="GO:0005886">
    <property type="term" value="C:plasma membrane"/>
    <property type="evidence" value="ECO:0007669"/>
    <property type="project" value="UniProtKB-SubCell"/>
</dbReference>
<evidence type="ECO:0000256" key="1">
    <source>
        <dbReference type="ARBA" id="ARBA00004651"/>
    </source>
</evidence>
<sequence length="326" mass="34820">MTNLLDLLIEILVFAAVFAGALLAERSLGGFLAVRRRIGQDVAVVTPTASSVIKNQTVSNRFLLWVQSATASKDEAESSKLRRNLSLAGFNDPAAPIWYTICRFGLALGMPIGLMTLLGLTGRPLAGMQAIVVPVVLCMLGLVMPGLYVSARASSRRAEMENEFPDALDLLVVCVEAGLGLEAAFIRVAGEVSESHPRIAREFGALADELSAGKSRADALRAMADRVDVSNVSSFVALLIQSDTLGVSVAQSLRTYSVEMREARFLKAEEKAMRIPVLMTVPIVACFMPVIIVALLLPPAIDVVRTLTPALKGENPPPAAQAPARR</sequence>
<keyword evidence="4 6" id="KW-1133">Transmembrane helix</keyword>
<evidence type="ECO:0000259" key="7">
    <source>
        <dbReference type="Pfam" id="PF00482"/>
    </source>
</evidence>
<proteinExistence type="predicted"/>
<dbReference type="Proteomes" id="UP000676409">
    <property type="component" value="Chromosome"/>
</dbReference>
<keyword evidence="3 6" id="KW-0812">Transmembrane</keyword>
<comment type="subcellular location">
    <subcellularLocation>
        <location evidence="1">Cell membrane</location>
        <topology evidence="1">Multi-pass membrane protein</topology>
    </subcellularLocation>
</comment>
<name>A0A975IV85_9CAUL</name>
<protein>
    <submittedName>
        <fullName evidence="8">Type II secretion system F family protein</fullName>
    </submittedName>
</protein>
<evidence type="ECO:0000256" key="2">
    <source>
        <dbReference type="ARBA" id="ARBA00022475"/>
    </source>
</evidence>
<dbReference type="Pfam" id="PF00482">
    <property type="entry name" value="T2SSF"/>
    <property type="match status" value="1"/>
</dbReference>
<dbReference type="AlphaFoldDB" id="A0A975IV85"/>
<feature type="transmembrane region" description="Helical" evidence="6">
    <location>
        <begin position="97"/>
        <end position="118"/>
    </location>
</feature>
<keyword evidence="9" id="KW-1185">Reference proteome</keyword>
<reference evidence="8" key="1">
    <citation type="submission" date="2021-04" db="EMBL/GenBank/DDBJ databases">
        <title>The complete genome sequence of Caulobacter sp. S6.</title>
        <authorList>
            <person name="Tang Y."/>
            <person name="Ouyang W."/>
            <person name="Liu Q."/>
            <person name="Huang B."/>
            <person name="Guo Z."/>
            <person name="Lei P."/>
        </authorList>
    </citation>
    <scope>NUCLEOTIDE SEQUENCE</scope>
    <source>
        <strain evidence="8">S6</strain>
    </source>
</reference>
<evidence type="ECO:0000256" key="5">
    <source>
        <dbReference type="ARBA" id="ARBA00023136"/>
    </source>
</evidence>
<gene>
    <name evidence="8" type="ORF">KCG34_01415</name>
</gene>
<evidence type="ECO:0000256" key="4">
    <source>
        <dbReference type="ARBA" id="ARBA00022989"/>
    </source>
</evidence>
<feature type="transmembrane region" description="Helical" evidence="6">
    <location>
        <begin position="275"/>
        <end position="297"/>
    </location>
</feature>
<keyword evidence="2" id="KW-1003">Cell membrane</keyword>
<evidence type="ECO:0000313" key="9">
    <source>
        <dbReference type="Proteomes" id="UP000676409"/>
    </source>
</evidence>
<dbReference type="RefSeq" id="WP_211938628.1">
    <property type="nucleotide sequence ID" value="NZ_CP073078.1"/>
</dbReference>
<evidence type="ECO:0000313" key="8">
    <source>
        <dbReference type="EMBL" id="QUD88578.1"/>
    </source>
</evidence>
<dbReference type="KEGG" id="caul:KCG34_01415"/>
<dbReference type="InterPro" id="IPR018076">
    <property type="entry name" value="T2SS_GspF_dom"/>
</dbReference>
<feature type="transmembrane region" description="Helical" evidence="6">
    <location>
        <begin position="7"/>
        <end position="24"/>
    </location>
</feature>
<dbReference type="PANTHER" id="PTHR35007">
    <property type="entry name" value="INTEGRAL MEMBRANE PROTEIN-RELATED"/>
    <property type="match status" value="1"/>
</dbReference>
<feature type="domain" description="Type II secretion system protein GspF" evidence="7">
    <location>
        <begin position="168"/>
        <end position="296"/>
    </location>
</feature>
<feature type="transmembrane region" description="Helical" evidence="6">
    <location>
        <begin position="130"/>
        <end position="150"/>
    </location>
</feature>
<dbReference type="PANTHER" id="PTHR35007:SF2">
    <property type="entry name" value="PILUS ASSEMBLE PROTEIN"/>
    <property type="match status" value="1"/>
</dbReference>
<evidence type="ECO:0000256" key="6">
    <source>
        <dbReference type="SAM" id="Phobius"/>
    </source>
</evidence>
<evidence type="ECO:0000256" key="3">
    <source>
        <dbReference type="ARBA" id="ARBA00022692"/>
    </source>
</evidence>